<dbReference type="EMBL" id="LAVO01000013">
    <property type="protein sequence ID" value="KOS10074.1"/>
    <property type="molecule type" value="Genomic_DNA"/>
</dbReference>
<keyword evidence="3" id="KW-1185">Reference proteome</keyword>
<proteinExistence type="predicted"/>
<sequence length="185" mass="20025">MTCDPGLIACQLERIANAISGFDWNTLVATFIATVAGALVAALVGLAVARADKPQPVFRVRAITPEAAWRPNRDGIAVVGVELWNIGDGPAYNVRLTPTGDESSVTEESPVLPPGAVLKARLYVKAAGTLTYDATADVATDDRKVEWPSHATAHVEWQQPPRRTCTRRVILGLRSPFEVETLQRR</sequence>
<keyword evidence="1" id="KW-0472">Membrane</keyword>
<dbReference type="Proteomes" id="UP000037737">
    <property type="component" value="Unassembled WGS sequence"/>
</dbReference>
<dbReference type="AlphaFoldDB" id="A0A0M8MLT6"/>
<organism evidence="2 3">
    <name type="scientific">Microbacterium aurantiacum</name>
    <dbReference type="NCBI Taxonomy" id="162393"/>
    <lineage>
        <taxon>Bacteria</taxon>
        <taxon>Bacillati</taxon>
        <taxon>Actinomycetota</taxon>
        <taxon>Actinomycetes</taxon>
        <taxon>Micrococcales</taxon>
        <taxon>Microbacteriaceae</taxon>
        <taxon>Microbacterium</taxon>
    </lineage>
</organism>
<name>A0A0M8MLT6_9MICO</name>
<dbReference type="KEGG" id="mcw:A8L33_10570"/>
<reference evidence="2" key="1">
    <citation type="submission" date="2015-04" db="EMBL/GenBank/DDBJ databases">
        <title>Complete genome sequence of Microbacterium chocolatum SIT 101, a bacterium enantioselectively hydrolyzing mesomeric diesters.</title>
        <authorList>
            <person name="Li X."/>
            <person name="Xu Y."/>
        </authorList>
    </citation>
    <scope>NUCLEOTIDE SEQUENCE [LARGE SCALE GENOMIC DNA]</scope>
    <source>
        <strain evidence="2">SIT 101</strain>
    </source>
</reference>
<accession>A0A0M8MLT6</accession>
<feature type="transmembrane region" description="Helical" evidence="1">
    <location>
        <begin position="27"/>
        <end position="49"/>
    </location>
</feature>
<comment type="caution">
    <text evidence="2">The sequence shown here is derived from an EMBL/GenBank/DDBJ whole genome shotgun (WGS) entry which is preliminary data.</text>
</comment>
<evidence type="ECO:0000313" key="2">
    <source>
        <dbReference type="EMBL" id="KOS10074.1"/>
    </source>
</evidence>
<keyword evidence="1" id="KW-0812">Transmembrane</keyword>
<keyword evidence="1" id="KW-1133">Transmembrane helix</keyword>
<evidence type="ECO:0000313" key="3">
    <source>
        <dbReference type="Proteomes" id="UP000037737"/>
    </source>
</evidence>
<evidence type="ECO:0000256" key="1">
    <source>
        <dbReference type="SAM" id="Phobius"/>
    </source>
</evidence>
<dbReference type="PATRIC" id="fig|84292.3.peg.2543"/>
<gene>
    <name evidence="2" type="ORF">XI38_12525</name>
</gene>
<protein>
    <submittedName>
        <fullName evidence="2">Uncharacterized protein</fullName>
    </submittedName>
</protein>
<dbReference type="OrthoDB" id="10004366at2"/>